<dbReference type="GO" id="GO:0009431">
    <property type="term" value="C:bacterial-type flagellum basal body, MS ring"/>
    <property type="evidence" value="ECO:0007669"/>
    <property type="project" value="InterPro"/>
</dbReference>
<evidence type="ECO:0000313" key="14">
    <source>
        <dbReference type="EMBL" id="ODV55207.1"/>
    </source>
</evidence>
<dbReference type="PIRSF" id="PIRSF004862">
    <property type="entry name" value="FliF"/>
    <property type="match status" value="1"/>
</dbReference>
<keyword evidence="6 11" id="KW-1133">Transmembrane helix</keyword>
<dbReference type="Pfam" id="PF01514">
    <property type="entry name" value="YscJ_FliF"/>
    <property type="match status" value="1"/>
</dbReference>
<dbReference type="Pfam" id="PF08345">
    <property type="entry name" value="YscJ_FliF_C"/>
    <property type="match status" value="1"/>
</dbReference>
<feature type="region of interest" description="Disordered" evidence="10">
    <location>
        <begin position="314"/>
        <end position="344"/>
    </location>
</feature>
<feature type="domain" description="Flagellar M-ring C-terminal" evidence="13">
    <location>
        <begin position="257"/>
        <end position="401"/>
    </location>
</feature>
<evidence type="ECO:0000256" key="11">
    <source>
        <dbReference type="SAM" id="Phobius"/>
    </source>
</evidence>
<evidence type="ECO:0000256" key="3">
    <source>
        <dbReference type="ARBA" id="ARBA00007971"/>
    </source>
</evidence>
<gene>
    <name evidence="14" type="ORF">BG258_04505</name>
</gene>
<dbReference type="InterPro" id="IPR013556">
    <property type="entry name" value="Flag_M-ring_C"/>
</dbReference>
<evidence type="ECO:0000256" key="5">
    <source>
        <dbReference type="ARBA" id="ARBA00022692"/>
    </source>
</evidence>
<evidence type="ECO:0000256" key="1">
    <source>
        <dbReference type="ARBA" id="ARBA00004117"/>
    </source>
</evidence>
<feature type="transmembrane region" description="Helical" evidence="11">
    <location>
        <begin position="447"/>
        <end position="468"/>
    </location>
</feature>
<proteinExistence type="inferred from homology"/>
<dbReference type="InterPro" id="IPR043427">
    <property type="entry name" value="YscJ/FliF"/>
</dbReference>
<evidence type="ECO:0000256" key="10">
    <source>
        <dbReference type="SAM" id="MobiDB-lite"/>
    </source>
</evidence>
<dbReference type="GO" id="GO:0003774">
    <property type="term" value="F:cytoskeletal motor activity"/>
    <property type="evidence" value="ECO:0007669"/>
    <property type="project" value="InterPro"/>
</dbReference>
<evidence type="ECO:0000313" key="15">
    <source>
        <dbReference type="Proteomes" id="UP000094784"/>
    </source>
</evidence>
<comment type="similarity">
    <text evidence="3 9">Belongs to the FliF family.</text>
</comment>
<evidence type="ECO:0000256" key="2">
    <source>
        <dbReference type="ARBA" id="ARBA00004651"/>
    </source>
</evidence>
<keyword evidence="14" id="KW-0282">Flagellum</keyword>
<keyword evidence="4" id="KW-1003">Cell membrane</keyword>
<evidence type="ECO:0000256" key="4">
    <source>
        <dbReference type="ARBA" id="ARBA00022475"/>
    </source>
</evidence>
<organism evidence="14 15">
    <name type="scientific">Lysinibacillus fusiformis</name>
    <dbReference type="NCBI Taxonomy" id="28031"/>
    <lineage>
        <taxon>Bacteria</taxon>
        <taxon>Bacillati</taxon>
        <taxon>Bacillota</taxon>
        <taxon>Bacilli</taxon>
        <taxon>Bacillales</taxon>
        <taxon>Bacillaceae</taxon>
        <taxon>Lysinibacillus</taxon>
    </lineage>
</organism>
<comment type="subcellular location">
    <subcellularLocation>
        <location evidence="1 9">Bacterial flagellum basal body</location>
    </subcellularLocation>
    <subcellularLocation>
        <location evidence="2">Cell membrane</location>
        <topology evidence="2">Multi-pass membrane protein</topology>
    </subcellularLocation>
</comment>
<feature type="domain" description="Flagellar M-ring N-terminal" evidence="12">
    <location>
        <begin position="46"/>
        <end position="218"/>
    </location>
</feature>
<dbReference type="InterPro" id="IPR000067">
    <property type="entry name" value="FlgMring_FliF"/>
</dbReference>
<accession>A0A1E4R415</accession>
<evidence type="ECO:0000256" key="7">
    <source>
        <dbReference type="ARBA" id="ARBA00023136"/>
    </source>
</evidence>
<dbReference type="Proteomes" id="UP000094784">
    <property type="component" value="Unassembled WGS sequence"/>
</dbReference>
<feature type="compositionally biased region" description="Polar residues" evidence="10">
    <location>
        <begin position="327"/>
        <end position="336"/>
    </location>
</feature>
<dbReference type="PANTHER" id="PTHR30046:SF0">
    <property type="entry name" value="FLAGELLAR M-RING PROTEIN"/>
    <property type="match status" value="1"/>
</dbReference>
<protein>
    <recommendedName>
        <fullName evidence="9">Flagellar M-ring protein</fullName>
    </recommendedName>
</protein>
<keyword evidence="8 9" id="KW-0975">Bacterial flagellum</keyword>
<evidence type="ECO:0000256" key="6">
    <source>
        <dbReference type="ARBA" id="ARBA00022989"/>
    </source>
</evidence>
<dbReference type="PANTHER" id="PTHR30046">
    <property type="entry name" value="FLAGELLAR M-RING PROTEIN"/>
    <property type="match status" value="1"/>
</dbReference>
<evidence type="ECO:0000256" key="9">
    <source>
        <dbReference type="PIRNR" id="PIRNR004862"/>
    </source>
</evidence>
<dbReference type="GO" id="GO:0071973">
    <property type="term" value="P:bacterial-type flagellum-dependent cell motility"/>
    <property type="evidence" value="ECO:0007669"/>
    <property type="project" value="InterPro"/>
</dbReference>
<evidence type="ECO:0000259" key="12">
    <source>
        <dbReference type="Pfam" id="PF01514"/>
    </source>
</evidence>
<dbReference type="GO" id="GO:0005886">
    <property type="term" value="C:plasma membrane"/>
    <property type="evidence" value="ECO:0007669"/>
    <property type="project" value="UniProtKB-SubCell"/>
</dbReference>
<dbReference type="Gene3D" id="3.30.300.30">
    <property type="match status" value="1"/>
</dbReference>
<feature type="transmembrane region" description="Helical" evidence="11">
    <location>
        <begin position="25"/>
        <end position="45"/>
    </location>
</feature>
<keyword evidence="14" id="KW-0966">Cell projection</keyword>
<name>A0A1E4R415_9BACI</name>
<keyword evidence="14" id="KW-0969">Cilium</keyword>
<evidence type="ECO:0000259" key="13">
    <source>
        <dbReference type="Pfam" id="PF08345"/>
    </source>
</evidence>
<evidence type="ECO:0000256" key="8">
    <source>
        <dbReference type="ARBA" id="ARBA00023143"/>
    </source>
</evidence>
<dbReference type="InterPro" id="IPR006182">
    <property type="entry name" value="FliF_N_dom"/>
</dbReference>
<keyword evidence="7 11" id="KW-0472">Membrane</keyword>
<sequence length="531" mass="59058">MNERLTKIKNDTSQFWKSRSKKQKIVMIGSLVGVIALAAIVTFFASKTTYVPLYKDLSTREIGQVKEALDSQGVTYQIAPGGTSILVPEEQVDSLLVQLASEGYPQTGTIDYSFANSSGFGMTDNEFNLLKKAATETEIAKLFRNLEGVKDAKVMITVPEEGVFVTDVKEDATASIVLNTDPGYKFTEQQITTMYNLVSKSIPNLKTENIVISNQFSEYFDLNAATTDGTSTTTAEGQLQMKKLVERDLQRQVQNMLGTLMGQDKVMVSVTTDIDFKKENREENLVTPVDEENMEGIAISAQRITEQYSGTGAAAATGTPEAETTTDNFTTYNEGTSGNGDYERTEETINNDVNRIRKDIQEAPYKVQDIGIQVIVEPPTATDAASLPDGVREDIEKILSTIVRTTISKDVAAELTQEQIDEKVAVSVQPLYGKATQVADEKPIIPWWVWVIGGILLAVILLLAFFIIRSRKRAQEEEELSILEEQEDLMIDDINEEIETEATMRRKQLEKMAKDKPDDFAKLLRSWIAED</sequence>
<keyword evidence="5 11" id="KW-0812">Transmembrane</keyword>
<reference evidence="14 15" key="1">
    <citation type="submission" date="2016-09" db="EMBL/GenBank/DDBJ databases">
        <title>Draft genome sequence of the soil isolate, Lysinibacillus fusiformis M5, a potential hypoxanthine producer.</title>
        <authorList>
            <person name="Gallegos-Monterrosa R."/>
            <person name="Maroti G."/>
            <person name="Balint B."/>
            <person name="Kovacs A.T."/>
        </authorList>
    </citation>
    <scope>NUCLEOTIDE SEQUENCE [LARGE SCALE GENOMIC DNA]</scope>
    <source>
        <strain evidence="14 15">M5</strain>
    </source>
</reference>
<feature type="compositionally biased region" description="Low complexity" evidence="10">
    <location>
        <begin position="314"/>
        <end position="326"/>
    </location>
</feature>
<dbReference type="RefSeq" id="WP_069480347.1">
    <property type="nucleotide sequence ID" value="NZ_JACUVP010000001.1"/>
</dbReference>
<dbReference type="PRINTS" id="PR01009">
    <property type="entry name" value="FLGMRINGFLIF"/>
</dbReference>
<dbReference type="EMBL" id="MECQ01000001">
    <property type="protein sequence ID" value="ODV55207.1"/>
    <property type="molecule type" value="Genomic_DNA"/>
</dbReference>
<dbReference type="InterPro" id="IPR045851">
    <property type="entry name" value="AMP-bd_C_sf"/>
</dbReference>
<dbReference type="AlphaFoldDB" id="A0A1E4R415"/>
<comment type="caution">
    <text evidence="14">The sequence shown here is derived from an EMBL/GenBank/DDBJ whole genome shotgun (WGS) entry which is preliminary data.</text>
</comment>
<comment type="function">
    <text evidence="9">The M ring may be actively involved in energy transduction.</text>
</comment>
<dbReference type="NCBIfam" id="TIGR00206">
    <property type="entry name" value="fliF"/>
    <property type="match status" value="1"/>
</dbReference>
<dbReference type="OrthoDB" id="9807026at2"/>